<proteinExistence type="predicted"/>
<evidence type="ECO:0000256" key="2">
    <source>
        <dbReference type="ARBA" id="ARBA00032325"/>
    </source>
</evidence>
<feature type="compositionally biased region" description="Acidic residues" evidence="3">
    <location>
        <begin position="79"/>
        <end position="171"/>
    </location>
</feature>
<feature type="domain" description="UTP25 NTP hydrolase-like" evidence="4">
    <location>
        <begin position="277"/>
        <end position="529"/>
    </location>
</feature>
<dbReference type="InterPro" id="IPR027417">
    <property type="entry name" value="P-loop_NTPase"/>
</dbReference>
<gene>
    <name evidence="5" type="ORF">SPHA_11144</name>
</gene>
<organism evidence="5 6">
    <name type="scientific">Acanthosepion pharaonis</name>
    <name type="common">Pharaoh cuttlefish</name>
    <name type="synonym">Sepia pharaonis</name>
    <dbReference type="NCBI Taxonomy" id="158019"/>
    <lineage>
        <taxon>Eukaryota</taxon>
        <taxon>Metazoa</taxon>
        <taxon>Spiralia</taxon>
        <taxon>Lophotrochozoa</taxon>
        <taxon>Mollusca</taxon>
        <taxon>Cephalopoda</taxon>
        <taxon>Coleoidea</taxon>
        <taxon>Decapodiformes</taxon>
        <taxon>Sepiida</taxon>
        <taxon>Sepiina</taxon>
        <taxon>Sepiidae</taxon>
        <taxon>Acanthosepion</taxon>
    </lineage>
</organism>
<sequence length="718" mass="83396">MRKRKHVGFRSRKGPKRLKLHSGHTKKDFSSNSQNKYATSSRKIEEKDVDFSSSSSSNEEENPLKQLVFDLCKDSNQTQEDELSDEFVEDSNEEIEEEPEEAVGEMGEEEEETESEENDNGEGTESEEEKEDDNGEEEDEHVEDFDEEEVEETFASSSEEDSGAETEEDNEIAASSGKDQFVVHFESLIPDKYVEKLDSGKGWQKKQLKLTFGKSICIWNEDKFKAELLKNPENNLQELHVKQKLINNLEKANTVGDETTDSFSPFQNQLFQVINSYQDFYYPQKNLEQSAEVEMVYSLHVINHVLKSRTRVLNNDIKLKNSDDKDSTEEFLDQGLTRPKVVIVVPFRETARRIVSNFIKLLGNTETQTDSKKRFFSEYSLQKEEVINAKKPEDYKTIFAGNTDDHFRIGISLSRKRFKLYTKFYSSDIIIASPLGLRTIIGPEQDSKKDYDFLSSIEILILDQTDIFLMQNWDHLMHVMDHLHLQPKESHDCDFSRVRLWSLNGWSKYYRQTIILSSLPSPPISSICQVALQLPLVFHKVESMSYAKLADVRFNMFIKKILPKFKGNAAMRSTMVFIPSYFDFVRIRNYFNKKEIKFLQINEYSDEDEVAKTRSQFFLGQTQFLLYTERRHFYFRPKIRGVRHVIFYELPLYSHFFSEVCNMMYDSKSKKSSKNDVTGTVLYSKYDAQRLGGVVGTDRAAIMINSPKAVHMFVTDSG</sequence>
<dbReference type="AlphaFoldDB" id="A0A812B6R4"/>
<dbReference type="GO" id="GO:0019843">
    <property type="term" value="F:rRNA binding"/>
    <property type="evidence" value="ECO:0007669"/>
    <property type="project" value="TreeGrafter"/>
</dbReference>
<reference evidence="5" key="1">
    <citation type="submission" date="2021-01" db="EMBL/GenBank/DDBJ databases">
        <authorList>
            <person name="Li R."/>
            <person name="Bekaert M."/>
        </authorList>
    </citation>
    <scope>NUCLEOTIDE SEQUENCE</scope>
    <source>
        <strain evidence="5">Farmed</strain>
    </source>
</reference>
<dbReference type="PANTHER" id="PTHR12933">
    <property type="entry name" value="ORF PROTEIN-RELATED"/>
    <property type="match status" value="1"/>
</dbReference>
<dbReference type="PANTHER" id="PTHR12933:SF0">
    <property type="entry name" value="U3 SMALL NUCLEOLAR RNA-ASSOCIATED PROTEIN 25 HOMOLOG"/>
    <property type="match status" value="1"/>
</dbReference>
<evidence type="ECO:0000256" key="1">
    <source>
        <dbReference type="ARBA" id="ARBA00024421"/>
    </source>
</evidence>
<comment type="caution">
    <text evidence="5">The sequence shown here is derived from an EMBL/GenBank/DDBJ whole genome shotgun (WGS) entry which is preliminary data.</text>
</comment>
<dbReference type="GO" id="GO:0032040">
    <property type="term" value="C:small-subunit processome"/>
    <property type="evidence" value="ECO:0007669"/>
    <property type="project" value="TreeGrafter"/>
</dbReference>
<accession>A0A812B6R4</accession>
<evidence type="ECO:0000313" key="6">
    <source>
        <dbReference type="Proteomes" id="UP000597762"/>
    </source>
</evidence>
<feature type="compositionally biased region" description="Polar residues" evidence="3">
    <location>
        <begin position="30"/>
        <end position="41"/>
    </location>
</feature>
<dbReference type="Gene3D" id="3.40.50.300">
    <property type="entry name" value="P-loop containing nucleotide triphosphate hydrolases"/>
    <property type="match status" value="1"/>
</dbReference>
<dbReference type="FunFam" id="3.40.50.300:FF:001559">
    <property type="entry name" value="U3 small nucleolar RNA-associated protein 25"/>
    <property type="match status" value="1"/>
</dbReference>
<protein>
    <recommendedName>
        <fullName evidence="1">U3 small nucleolar RNA-associated protein 25 homolog</fullName>
    </recommendedName>
    <alternativeName>
        <fullName evidence="2">UTP25 small subunit processor component</fullName>
    </alternativeName>
</protein>
<dbReference type="Pfam" id="PF22916">
    <property type="entry name" value="UTP25_NTPase-like"/>
    <property type="match status" value="1"/>
</dbReference>
<evidence type="ECO:0000259" key="4">
    <source>
        <dbReference type="Pfam" id="PF22916"/>
    </source>
</evidence>
<feature type="region of interest" description="Disordered" evidence="3">
    <location>
        <begin position="1"/>
        <end position="178"/>
    </location>
</feature>
<evidence type="ECO:0000256" key="3">
    <source>
        <dbReference type="SAM" id="MobiDB-lite"/>
    </source>
</evidence>
<dbReference type="InterPro" id="IPR010678">
    <property type="entry name" value="UTP25"/>
</dbReference>
<dbReference type="SUPFAM" id="SSF52540">
    <property type="entry name" value="P-loop containing nucleoside triphosphate hydrolases"/>
    <property type="match status" value="1"/>
</dbReference>
<evidence type="ECO:0000313" key="5">
    <source>
        <dbReference type="EMBL" id="CAE1170544.1"/>
    </source>
</evidence>
<dbReference type="InterPro" id="IPR053940">
    <property type="entry name" value="UTP25_NTPase-like"/>
</dbReference>
<name>A0A812B6R4_ACAPH</name>
<keyword evidence="6" id="KW-1185">Reference proteome</keyword>
<dbReference type="GO" id="GO:0000462">
    <property type="term" value="P:maturation of SSU-rRNA from tricistronic rRNA transcript (SSU-rRNA, 5.8S rRNA, LSU-rRNA)"/>
    <property type="evidence" value="ECO:0007669"/>
    <property type="project" value="TreeGrafter"/>
</dbReference>
<dbReference type="Proteomes" id="UP000597762">
    <property type="component" value="Unassembled WGS sequence"/>
</dbReference>
<dbReference type="OrthoDB" id="10264378at2759"/>
<dbReference type="GO" id="GO:0034511">
    <property type="term" value="F:U3 snoRNA binding"/>
    <property type="evidence" value="ECO:0007669"/>
    <property type="project" value="InterPro"/>
</dbReference>
<dbReference type="EMBL" id="CAHIKZ030000366">
    <property type="protein sequence ID" value="CAE1170544.1"/>
    <property type="molecule type" value="Genomic_DNA"/>
</dbReference>
<feature type="compositionally biased region" description="Basic residues" evidence="3">
    <location>
        <begin position="1"/>
        <end position="24"/>
    </location>
</feature>